<feature type="domain" description="GST N-terminal" evidence="2">
    <location>
        <begin position="8"/>
        <end position="95"/>
    </location>
</feature>
<evidence type="ECO:0000313" key="4">
    <source>
        <dbReference type="EMBL" id="KAK4495238.1"/>
    </source>
</evidence>
<dbReference type="InterPro" id="IPR005955">
    <property type="entry name" value="GST_Zeta"/>
</dbReference>
<evidence type="ECO:0008006" key="6">
    <source>
        <dbReference type="Google" id="ProtNLM"/>
    </source>
</evidence>
<dbReference type="PROSITE" id="PS50405">
    <property type="entry name" value="GST_CTER"/>
    <property type="match status" value="1"/>
</dbReference>
<keyword evidence="5" id="KW-1185">Reference proteome</keyword>
<dbReference type="EMBL" id="JAXOVC010000012">
    <property type="protein sequence ID" value="KAK4495238.1"/>
    <property type="molecule type" value="Genomic_DNA"/>
</dbReference>
<protein>
    <recommendedName>
        <fullName evidence="6">Maleylacetoacetate isomerase</fullName>
    </recommendedName>
</protein>
<dbReference type="SUPFAM" id="SSF52833">
    <property type="entry name" value="Thioredoxin-like"/>
    <property type="match status" value="1"/>
</dbReference>
<evidence type="ECO:0000256" key="1">
    <source>
        <dbReference type="ARBA" id="ARBA00010007"/>
    </source>
</evidence>
<organism evidence="4 5">
    <name type="scientific">Zasmidium cellare</name>
    <name type="common">Wine cellar mold</name>
    <name type="synonym">Racodium cellare</name>
    <dbReference type="NCBI Taxonomy" id="395010"/>
    <lineage>
        <taxon>Eukaryota</taxon>
        <taxon>Fungi</taxon>
        <taxon>Dikarya</taxon>
        <taxon>Ascomycota</taxon>
        <taxon>Pezizomycotina</taxon>
        <taxon>Dothideomycetes</taxon>
        <taxon>Dothideomycetidae</taxon>
        <taxon>Mycosphaerellales</taxon>
        <taxon>Mycosphaerellaceae</taxon>
        <taxon>Zasmidium</taxon>
    </lineage>
</organism>
<dbReference type="Proteomes" id="UP001305779">
    <property type="component" value="Unassembled WGS sequence"/>
</dbReference>
<dbReference type="InterPro" id="IPR036282">
    <property type="entry name" value="Glutathione-S-Trfase_C_sf"/>
</dbReference>
<dbReference type="InterPro" id="IPR010987">
    <property type="entry name" value="Glutathione-S-Trfase_C-like"/>
</dbReference>
<comment type="caution">
    <text evidence="4">The sequence shown here is derived from an EMBL/GenBank/DDBJ whole genome shotgun (WGS) entry which is preliminary data.</text>
</comment>
<evidence type="ECO:0000259" key="3">
    <source>
        <dbReference type="PROSITE" id="PS50405"/>
    </source>
</evidence>
<sequence length="227" mass="25168">MDASSTTPELTLYSSRISNASTRLPIALNLKQLPYKLVTINLSKHEQHDIAFKVLNPAGTVPLLIHHHDGSAKPTIIGQSIAALEYLDEAFPNTKPLLPRDAASRARVRSLVALLAGDMHPLLTHRVSKAIRDLFPETETSDGTAAWHKHWVHDGMSKFEAVLAQSTVSGRFCVGDEITLADVVLLPEVWFARRIGVQVSDFPRIEEICTRLCVVHEVRKEEQTLEG</sequence>
<evidence type="ECO:0000313" key="5">
    <source>
        <dbReference type="Proteomes" id="UP001305779"/>
    </source>
</evidence>
<dbReference type="InterPro" id="IPR004046">
    <property type="entry name" value="GST_C"/>
</dbReference>
<dbReference type="Gene3D" id="1.20.1050.10">
    <property type="match status" value="1"/>
</dbReference>
<evidence type="ECO:0000259" key="2">
    <source>
        <dbReference type="PROSITE" id="PS50404"/>
    </source>
</evidence>
<dbReference type="Gene3D" id="3.40.30.10">
    <property type="entry name" value="Glutaredoxin"/>
    <property type="match status" value="1"/>
</dbReference>
<dbReference type="PANTHER" id="PTHR42673:SF4">
    <property type="entry name" value="MALEYLACETOACETATE ISOMERASE"/>
    <property type="match status" value="1"/>
</dbReference>
<dbReference type="SFLD" id="SFLDG00358">
    <property type="entry name" value="Main_(cytGST)"/>
    <property type="match status" value="1"/>
</dbReference>
<dbReference type="InterPro" id="IPR036249">
    <property type="entry name" value="Thioredoxin-like_sf"/>
</dbReference>
<accession>A0ABR0E265</accession>
<feature type="domain" description="GST C-terminal" evidence="3">
    <location>
        <begin position="101"/>
        <end position="227"/>
    </location>
</feature>
<gene>
    <name evidence="4" type="ORF">PRZ48_013567</name>
</gene>
<dbReference type="NCBIfam" id="TIGR01262">
    <property type="entry name" value="maiA"/>
    <property type="match status" value="1"/>
</dbReference>
<dbReference type="SUPFAM" id="SSF47616">
    <property type="entry name" value="GST C-terminal domain-like"/>
    <property type="match status" value="1"/>
</dbReference>
<dbReference type="SFLD" id="SFLDS00019">
    <property type="entry name" value="Glutathione_Transferase_(cytos"/>
    <property type="match status" value="1"/>
</dbReference>
<dbReference type="PROSITE" id="PS50404">
    <property type="entry name" value="GST_NTER"/>
    <property type="match status" value="1"/>
</dbReference>
<dbReference type="Pfam" id="PF13409">
    <property type="entry name" value="GST_N_2"/>
    <property type="match status" value="1"/>
</dbReference>
<dbReference type="Pfam" id="PF00043">
    <property type="entry name" value="GST_C"/>
    <property type="match status" value="1"/>
</dbReference>
<dbReference type="InterPro" id="IPR040079">
    <property type="entry name" value="Glutathione_S-Trfase"/>
</dbReference>
<comment type="similarity">
    <text evidence="1">Belongs to the GST superfamily. Zeta family.</text>
</comment>
<name>A0ABR0E265_ZASCE</name>
<proteinExistence type="inferred from homology"/>
<dbReference type="InterPro" id="IPR004045">
    <property type="entry name" value="Glutathione_S-Trfase_N"/>
</dbReference>
<reference evidence="4 5" key="1">
    <citation type="journal article" date="2023" name="G3 (Bethesda)">
        <title>A chromosome-level genome assembly of Zasmidium syzygii isolated from banana leaves.</title>
        <authorList>
            <person name="van Westerhoven A.C."/>
            <person name="Mehrabi R."/>
            <person name="Talebi R."/>
            <person name="Steentjes M.B.F."/>
            <person name="Corcolon B."/>
            <person name="Chong P.A."/>
            <person name="Kema G.H.J."/>
            <person name="Seidl M.F."/>
        </authorList>
    </citation>
    <scope>NUCLEOTIDE SEQUENCE [LARGE SCALE GENOMIC DNA]</scope>
    <source>
        <strain evidence="4 5">P124</strain>
    </source>
</reference>
<dbReference type="PANTHER" id="PTHR42673">
    <property type="entry name" value="MALEYLACETOACETATE ISOMERASE"/>
    <property type="match status" value="1"/>
</dbReference>